<keyword evidence="6" id="KW-1185">Reference proteome</keyword>
<evidence type="ECO:0000256" key="2">
    <source>
        <dbReference type="ARBA" id="ARBA00022790"/>
    </source>
</evidence>
<dbReference type="EMBL" id="JANBOJ010000323">
    <property type="protein sequence ID" value="KAJ1719898.1"/>
    <property type="molecule type" value="Genomic_DNA"/>
</dbReference>
<comment type="caution">
    <text evidence="5">The sequence shown here is derived from an EMBL/GenBank/DDBJ whole genome shotgun (WGS) entry which is preliminary data.</text>
</comment>
<protein>
    <submittedName>
        <fullName evidence="5">COP9 signalosome complex subunit 7b</fullName>
    </submittedName>
</protein>
<dbReference type="AlphaFoldDB" id="A0A9W7XWF1"/>
<dbReference type="PANTHER" id="PTHR15350">
    <property type="entry name" value="COP9 SIGNALOSOME COMPLEX SUBUNIT 7/DENDRITIC CELL PROTEIN GA17"/>
    <property type="match status" value="1"/>
</dbReference>
<evidence type="ECO:0000313" key="5">
    <source>
        <dbReference type="EMBL" id="KAJ1719898.1"/>
    </source>
</evidence>
<dbReference type="GO" id="GO:0008180">
    <property type="term" value="C:COP9 signalosome"/>
    <property type="evidence" value="ECO:0007669"/>
    <property type="project" value="UniProtKB-KW"/>
</dbReference>
<reference evidence="5" key="1">
    <citation type="submission" date="2022-07" db="EMBL/GenBank/DDBJ databases">
        <title>Phylogenomic reconstructions and comparative analyses of Kickxellomycotina fungi.</title>
        <authorList>
            <person name="Reynolds N.K."/>
            <person name="Stajich J.E."/>
            <person name="Barry K."/>
            <person name="Grigoriev I.V."/>
            <person name="Crous P."/>
            <person name="Smith M.E."/>
        </authorList>
    </citation>
    <scope>NUCLEOTIDE SEQUENCE</scope>
    <source>
        <strain evidence="5">NBRC 32514</strain>
    </source>
</reference>
<evidence type="ECO:0000313" key="6">
    <source>
        <dbReference type="Proteomes" id="UP001149813"/>
    </source>
</evidence>
<gene>
    <name evidence="5" type="primary">COPS7B</name>
    <name evidence="5" type="ORF">LPJ53_005401</name>
</gene>
<dbReference type="SMART" id="SM00088">
    <property type="entry name" value="PINT"/>
    <property type="match status" value="1"/>
</dbReference>
<evidence type="ECO:0000259" key="4">
    <source>
        <dbReference type="PROSITE" id="PS50250"/>
    </source>
</evidence>
<dbReference type="Pfam" id="PF01399">
    <property type="entry name" value="PCI"/>
    <property type="match status" value="1"/>
</dbReference>
<accession>A0A9W7XWF1</accession>
<feature type="domain" description="PCI" evidence="4">
    <location>
        <begin position="1"/>
        <end position="135"/>
    </location>
</feature>
<feature type="region of interest" description="Disordered" evidence="3">
    <location>
        <begin position="202"/>
        <end position="233"/>
    </location>
</feature>
<name>A0A9W7XWF1_9FUNG</name>
<comment type="similarity">
    <text evidence="1">Belongs to the CSN7/EIF3M family. CSN7 subfamily.</text>
</comment>
<dbReference type="PANTHER" id="PTHR15350:SF5">
    <property type="entry name" value="COP9 SIGNALOSOME COMPLEX SUBUNIT 7"/>
    <property type="match status" value="1"/>
</dbReference>
<organism evidence="5 6">
    <name type="scientific">Coemansia erecta</name>
    <dbReference type="NCBI Taxonomy" id="147472"/>
    <lineage>
        <taxon>Eukaryota</taxon>
        <taxon>Fungi</taxon>
        <taxon>Fungi incertae sedis</taxon>
        <taxon>Zoopagomycota</taxon>
        <taxon>Kickxellomycotina</taxon>
        <taxon>Kickxellomycetes</taxon>
        <taxon>Kickxellales</taxon>
        <taxon>Kickxellaceae</taxon>
        <taxon>Coemansia</taxon>
    </lineage>
</organism>
<keyword evidence="2" id="KW-0736">Signalosome</keyword>
<dbReference type="OrthoDB" id="10265275at2759"/>
<dbReference type="Proteomes" id="UP001149813">
    <property type="component" value="Unassembled WGS sequence"/>
</dbReference>
<dbReference type="InterPro" id="IPR045237">
    <property type="entry name" value="COPS7/eIF3m"/>
</dbReference>
<dbReference type="PROSITE" id="PS50250">
    <property type="entry name" value="PCI"/>
    <property type="match status" value="1"/>
</dbReference>
<evidence type="ECO:0000256" key="3">
    <source>
        <dbReference type="SAM" id="MobiDB-lite"/>
    </source>
</evidence>
<proteinExistence type="inferred from homology"/>
<sequence length="233" mass="26312">MEDCLISLKSASSEADIVTVIQNALESENLAESPESSAYWKLLEIFAFETLSYYRSVEAQLPKLNEKQTEKLKHLTLVSLASDAKVIPYNVLMKELEFSTEQQVEDMVIATIYKNLLSAKLDQQRQLIEIEYVIGRDVRRSDLQKIRNMLSEWSTVCEQALADISSNIEISNSQAASRKTEERSFTMALQELRTSHAVAFASGKGADRASRNDSQFSSSEYRNEEMRTGGGFE</sequence>
<evidence type="ECO:0000256" key="1">
    <source>
        <dbReference type="ARBA" id="ARBA00008482"/>
    </source>
</evidence>
<dbReference type="InterPro" id="IPR000717">
    <property type="entry name" value="PCI_dom"/>
</dbReference>